<evidence type="ECO:0000313" key="1">
    <source>
        <dbReference type="EMBL" id="MBC3847548.1"/>
    </source>
</evidence>
<protein>
    <submittedName>
        <fullName evidence="1">Ribonuclease HII</fullName>
    </submittedName>
</protein>
<sequence length="787" mass="89678">MKKFGFLIVLLFFLLACQKDYNKTKYAYQYTPNDASAIIKINELNDFINSIDNHNILSNIYNKELQKASEVLKLLNTTKQVYVSFTDNKSDYIILTENDSTLFVIDSIPNRISETLVDFKIEKTQIDTTTVYHKIIGNVFAGSNNLELLKSLNSKNENAELKNLIETTDDKSVASVVFKSDAKNYSQLLFTNINKQDSTANYTVLDFRYTENSLHYNGILKSQDSISNNLDNFKHTIPQKTHSPELAPYNTSSLLSISYDDFLTFNNNLNQINQQATDSIQTFLNFTNEIALIDEAVILHSLDTNLILESIEAKSSAETFREIEIYEFGDVDFFKSRLKPFISFSETKYFSIYENFIVFSNSIDRIKTILTNALNNNTLANSEAFTSISENLSDEASMFIFKNSEGLSEVLNKEIKGYNANAVQYIYEDSYAHVNGIIQKFKKRAASNSITEAFNTNVESEIISAPQTLKNHITNAHDIAVQDVNNVLYLISNSGSVLWKKQLKGKILGKIEQMDMYKNGRLQLVFATSNHIYVLDRNGNDVSPFPKNFKDDITQPLSVFDYDKRKDYRLLVTQGKNLIMYNAKGELVTGFNYKNNSSTIDTQPKHFRIGSKDYLTFATGENLQILNRQGNIRVNVKGKIQFSENDIYLYQNKFTTTNILGQLIQVDTKGNLSTKNLMLTDKHRLETTSKTLVSMTENKLNIKSRTIDLDYGEYTAPSVFYLNDKIYVTTTDLQSKKVYLFDSQAKSIPNFPIFGTSAAELQKLDTEKGLELITQSDSKNIVVYKLH</sequence>
<dbReference type="RefSeq" id="WP_186846657.1">
    <property type="nucleotide sequence ID" value="NZ_JACOME010000004.1"/>
</dbReference>
<accession>A0ABR6Y5L3</accession>
<dbReference type="EMBL" id="JACOME010000004">
    <property type="protein sequence ID" value="MBC3847548.1"/>
    <property type="molecule type" value="Genomic_DNA"/>
</dbReference>
<dbReference type="Proteomes" id="UP000607435">
    <property type="component" value="Unassembled WGS sequence"/>
</dbReference>
<gene>
    <name evidence="1" type="ORF">H6H04_14215</name>
</gene>
<organism evidence="1 2">
    <name type="scientific">Winogradskyella echinorum</name>
    <dbReference type="NCBI Taxonomy" id="538189"/>
    <lineage>
        <taxon>Bacteria</taxon>
        <taxon>Pseudomonadati</taxon>
        <taxon>Bacteroidota</taxon>
        <taxon>Flavobacteriia</taxon>
        <taxon>Flavobacteriales</taxon>
        <taxon>Flavobacteriaceae</taxon>
        <taxon>Winogradskyella</taxon>
    </lineage>
</organism>
<name>A0ABR6Y5L3_9FLAO</name>
<proteinExistence type="predicted"/>
<keyword evidence="2" id="KW-1185">Reference proteome</keyword>
<reference evidence="1 2" key="1">
    <citation type="submission" date="2020-08" db="EMBL/GenBank/DDBJ databases">
        <title>Winogradskyella ouciana sp. nov., isolated from the hadal seawater of the Mariana Trench.</title>
        <authorList>
            <person name="He X."/>
        </authorList>
    </citation>
    <scope>NUCLEOTIDE SEQUENCE [LARGE SCALE GENOMIC DNA]</scope>
    <source>
        <strain evidence="1 2">KCTC 22026</strain>
    </source>
</reference>
<comment type="caution">
    <text evidence="1">The sequence shown here is derived from an EMBL/GenBank/DDBJ whole genome shotgun (WGS) entry which is preliminary data.</text>
</comment>
<dbReference type="PROSITE" id="PS51257">
    <property type="entry name" value="PROKAR_LIPOPROTEIN"/>
    <property type="match status" value="1"/>
</dbReference>
<evidence type="ECO:0000313" key="2">
    <source>
        <dbReference type="Proteomes" id="UP000607435"/>
    </source>
</evidence>